<dbReference type="AlphaFoldDB" id="A0A9W4DXJ5"/>
<evidence type="ECO:0000256" key="1">
    <source>
        <dbReference type="SAM" id="MobiDB-lite"/>
    </source>
</evidence>
<gene>
    <name evidence="3" type="ORF">SCOCK_60165</name>
</gene>
<reference evidence="3" key="1">
    <citation type="submission" date="2021-05" db="EMBL/GenBank/DDBJ databases">
        <authorList>
            <person name="Arsene-Ploetze F."/>
        </authorList>
    </citation>
    <scope>NUCLEOTIDE SEQUENCE</scope>
    <source>
        <strain evidence="3">DSM 42138</strain>
    </source>
</reference>
<dbReference type="RefSeq" id="WP_422665349.1">
    <property type="nucleotide sequence ID" value="NZ_CAJSLV010000092.1"/>
</dbReference>
<feature type="domain" description="Bacterial toxin 28" evidence="2">
    <location>
        <begin position="4"/>
        <end position="55"/>
    </location>
</feature>
<dbReference type="Proteomes" id="UP001152519">
    <property type="component" value="Unassembled WGS sequence"/>
</dbReference>
<dbReference type="Pfam" id="PF15605">
    <property type="entry name" value="Ntox28"/>
    <property type="match status" value="1"/>
</dbReference>
<name>A0A9W4DXJ5_9ACTN</name>
<dbReference type="EMBL" id="CAJSLV010000092">
    <property type="protein sequence ID" value="CAG6397832.1"/>
    <property type="molecule type" value="Genomic_DNA"/>
</dbReference>
<evidence type="ECO:0000259" key="2">
    <source>
        <dbReference type="Pfam" id="PF15605"/>
    </source>
</evidence>
<proteinExistence type="predicted"/>
<evidence type="ECO:0000313" key="4">
    <source>
        <dbReference type="Proteomes" id="UP001152519"/>
    </source>
</evidence>
<feature type="region of interest" description="Disordered" evidence="1">
    <location>
        <begin position="1"/>
        <end position="24"/>
    </location>
</feature>
<organism evidence="3 4">
    <name type="scientific">Actinacidiphila cocklensis</name>
    <dbReference type="NCBI Taxonomy" id="887465"/>
    <lineage>
        <taxon>Bacteria</taxon>
        <taxon>Bacillati</taxon>
        <taxon>Actinomycetota</taxon>
        <taxon>Actinomycetes</taxon>
        <taxon>Kitasatosporales</taxon>
        <taxon>Streptomycetaceae</taxon>
        <taxon>Actinacidiphila</taxon>
    </lineage>
</organism>
<keyword evidence="4" id="KW-1185">Reference proteome</keyword>
<evidence type="ECO:0000313" key="3">
    <source>
        <dbReference type="EMBL" id="CAG6397832.1"/>
    </source>
</evidence>
<comment type="caution">
    <text evidence="3">The sequence shown here is derived from an EMBL/GenBank/DDBJ whole genome shotgun (WGS) entry which is preliminary data.</text>
</comment>
<accession>A0A9W4DXJ5</accession>
<dbReference type="InterPro" id="IPR028948">
    <property type="entry name" value="Ntox28"/>
</dbReference>
<protein>
    <recommendedName>
        <fullName evidence="2">Bacterial toxin 28 domain-containing protein</fullName>
    </recommendedName>
</protein>
<feature type="compositionally biased region" description="Basic and acidic residues" evidence="1">
    <location>
        <begin position="1"/>
        <end position="10"/>
    </location>
</feature>
<sequence>MRGQAKDGRDRIRKTLQREIAQPPDTITERGIEVLLAKHKEVTRELDRLKGFLHSIGH</sequence>